<dbReference type="AlphaFoldDB" id="A0A109N1G6"/>
<keyword evidence="1 3" id="KW-0238">DNA-binding</keyword>
<dbReference type="Gene3D" id="2.60.120.10">
    <property type="entry name" value="Jelly Rolls"/>
    <property type="match status" value="1"/>
</dbReference>
<dbReference type="CDD" id="cd00093">
    <property type="entry name" value="HTH_XRE"/>
    <property type="match status" value="1"/>
</dbReference>
<dbReference type="InterPro" id="IPR013096">
    <property type="entry name" value="Cupin_2"/>
</dbReference>
<evidence type="ECO:0000256" key="1">
    <source>
        <dbReference type="ARBA" id="ARBA00023125"/>
    </source>
</evidence>
<dbReference type="EMBL" id="LNNH01000010">
    <property type="protein sequence ID" value="KWW21746.1"/>
    <property type="molecule type" value="Genomic_DNA"/>
</dbReference>
<sequence length="170" mass="19466">MPFDSIGKKLKELRKERKLTLKSLAEQTGVSISFLSQVERGKSSVTLESLKKIADTLDVSPSFFFSKDRSQENSDSNHEQFHYQNLSRGIRDAVFSPILVTLKPGENKGSAFSHSGHEFLFIIEGKLTVEIEGERMELDEQRSLMFDARKAHYWFNFSDQIVRFLVVSSK</sequence>
<dbReference type="PANTHER" id="PTHR46797:SF25">
    <property type="entry name" value="TRANSCRIPTIONAL REGULATOR"/>
    <property type="match status" value="1"/>
</dbReference>
<dbReference type="CDD" id="cd02209">
    <property type="entry name" value="cupin_XRE_C"/>
    <property type="match status" value="1"/>
</dbReference>
<dbReference type="InterPro" id="IPR010982">
    <property type="entry name" value="Lambda_DNA-bd_dom_sf"/>
</dbReference>
<feature type="domain" description="HTH cro/C1-type" evidence="2">
    <location>
        <begin position="10"/>
        <end position="64"/>
    </location>
</feature>
<dbReference type="InterPro" id="IPR014710">
    <property type="entry name" value="RmlC-like_jellyroll"/>
</dbReference>
<dbReference type="SUPFAM" id="SSF51182">
    <property type="entry name" value="RmlC-like cupins"/>
    <property type="match status" value="1"/>
</dbReference>
<proteinExistence type="predicted"/>
<dbReference type="Pfam" id="PF07883">
    <property type="entry name" value="Cupin_2"/>
    <property type="match status" value="1"/>
</dbReference>
<evidence type="ECO:0000259" key="2">
    <source>
        <dbReference type="PROSITE" id="PS50943"/>
    </source>
</evidence>
<dbReference type="GO" id="GO:0003677">
    <property type="term" value="F:DNA binding"/>
    <property type="evidence" value="ECO:0007669"/>
    <property type="project" value="UniProtKB-KW"/>
</dbReference>
<comment type="caution">
    <text evidence="3">The sequence shown here is derived from an EMBL/GenBank/DDBJ whole genome shotgun (WGS) entry which is preliminary data.</text>
</comment>
<dbReference type="InterPro" id="IPR011051">
    <property type="entry name" value="RmlC_Cupin_sf"/>
</dbReference>
<gene>
    <name evidence="3" type="ORF">AS888_04365</name>
</gene>
<dbReference type="SMART" id="SM00530">
    <property type="entry name" value="HTH_XRE"/>
    <property type="match status" value="1"/>
</dbReference>
<dbReference type="PROSITE" id="PS50943">
    <property type="entry name" value="HTH_CROC1"/>
    <property type="match status" value="1"/>
</dbReference>
<reference evidence="3 4" key="1">
    <citation type="submission" date="2015-11" db="EMBL/GenBank/DDBJ databases">
        <title>Genome Sequence of Bacillus simplex strain VanAntwerpen2.</title>
        <authorList>
            <person name="Couger M.B."/>
        </authorList>
    </citation>
    <scope>NUCLEOTIDE SEQUENCE [LARGE SCALE GENOMIC DNA]</scope>
    <source>
        <strain evidence="3 4">VanAntwerpen02</strain>
    </source>
</reference>
<organism evidence="3 4">
    <name type="scientific">Peribacillus simplex</name>
    <dbReference type="NCBI Taxonomy" id="1478"/>
    <lineage>
        <taxon>Bacteria</taxon>
        <taxon>Bacillati</taxon>
        <taxon>Bacillota</taxon>
        <taxon>Bacilli</taxon>
        <taxon>Bacillales</taxon>
        <taxon>Bacillaceae</taxon>
        <taxon>Peribacillus</taxon>
    </lineage>
</organism>
<dbReference type="SUPFAM" id="SSF47413">
    <property type="entry name" value="lambda repressor-like DNA-binding domains"/>
    <property type="match status" value="1"/>
</dbReference>
<dbReference type="Pfam" id="PF01381">
    <property type="entry name" value="HTH_3"/>
    <property type="match status" value="1"/>
</dbReference>
<evidence type="ECO:0000313" key="3">
    <source>
        <dbReference type="EMBL" id="KWW21746.1"/>
    </source>
</evidence>
<protein>
    <submittedName>
        <fullName evidence="3">DNA-binding protein</fullName>
    </submittedName>
</protein>
<keyword evidence="4" id="KW-1185">Reference proteome</keyword>
<accession>A0A109N1G6</accession>
<dbReference type="GO" id="GO:0003700">
    <property type="term" value="F:DNA-binding transcription factor activity"/>
    <property type="evidence" value="ECO:0007669"/>
    <property type="project" value="TreeGrafter"/>
</dbReference>
<dbReference type="InterPro" id="IPR050807">
    <property type="entry name" value="TransReg_Diox_bact_type"/>
</dbReference>
<dbReference type="GO" id="GO:0005829">
    <property type="term" value="C:cytosol"/>
    <property type="evidence" value="ECO:0007669"/>
    <property type="project" value="TreeGrafter"/>
</dbReference>
<dbReference type="PANTHER" id="PTHR46797">
    <property type="entry name" value="HTH-TYPE TRANSCRIPTIONAL REGULATOR"/>
    <property type="match status" value="1"/>
</dbReference>
<dbReference type="InterPro" id="IPR001387">
    <property type="entry name" value="Cro/C1-type_HTH"/>
</dbReference>
<evidence type="ECO:0000313" key="4">
    <source>
        <dbReference type="Proteomes" id="UP000064189"/>
    </source>
</evidence>
<dbReference type="RefSeq" id="WP_061140748.1">
    <property type="nucleotide sequence ID" value="NZ_LNNH01000010.1"/>
</dbReference>
<dbReference type="Proteomes" id="UP000064189">
    <property type="component" value="Unassembled WGS sequence"/>
</dbReference>
<dbReference type="Gene3D" id="1.10.260.40">
    <property type="entry name" value="lambda repressor-like DNA-binding domains"/>
    <property type="match status" value="1"/>
</dbReference>
<name>A0A109N1G6_9BACI</name>